<dbReference type="EMBL" id="LR743596">
    <property type="protein sequence ID" value="CAA2626495.1"/>
    <property type="molecule type" value="Genomic_DNA"/>
</dbReference>
<evidence type="ECO:0000313" key="3">
    <source>
        <dbReference type="Proteomes" id="UP000663760"/>
    </source>
</evidence>
<name>A0A7I8J7T7_SPIIN</name>
<dbReference type="EMBL" id="LR746272">
    <property type="protein sequence ID" value="CAA7402562.1"/>
    <property type="molecule type" value="Genomic_DNA"/>
</dbReference>
<evidence type="ECO:0000313" key="2">
    <source>
        <dbReference type="EMBL" id="CAA7402562.1"/>
    </source>
</evidence>
<protein>
    <submittedName>
        <fullName evidence="1">Uncharacterized protein</fullName>
    </submittedName>
</protein>
<proteinExistence type="predicted"/>
<evidence type="ECO:0000313" key="1">
    <source>
        <dbReference type="EMBL" id="CAA2626495.1"/>
    </source>
</evidence>
<reference evidence="1" key="1">
    <citation type="submission" date="2019-12" db="EMBL/GenBank/DDBJ databases">
        <authorList>
            <person name="Scholz U."/>
            <person name="Mascher M."/>
            <person name="Fiebig A."/>
        </authorList>
    </citation>
    <scope>NUCLEOTIDE SEQUENCE</scope>
</reference>
<dbReference type="AlphaFoldDB" id="A0A7I8J7T7"/>
<accession>A0A7I8J7T7</accession>
<dbReference type="Proteomes" id="UP000663760">
    <property type="component" value="Chromosome 9"/>
</dbReference>
<gene>
    <name evidence="1" type="ORF">SI7747_09012194</name>
    <name evidence="2" type="ORF">SI8410_09013240</name>
</gene>
<organism evidence="1">
    <name type="scientific">Spirodela intermedia</name>
    <name type="common">Intermediate duckweed</name>
    <dbReference type="NCBI Taxonomy" id="51605"/>
    <lineage>
        <taxon>Eukaryota</taxon>
        <taxon>Viridiplantae</taxon>
        <taxon>Streptophyta</taxon>
        <taxon>Embryophyta</taxon>
        <taxon>Tracheophyta</taxon>
        <taxon>Spermatophyta</taxon>
        <taxon>Magnoliopsida</taxon>
        <taxon>Liliopsida</taxon>
        <taxon>Araceae</taxon>
        <taxon>Lemnoideae</taxon>
        <taxon>Spirodela</taxon>
    </lineage>
</organism>
<keyword evidence="3" id="KW-1185">Reference proteome</keyword>
<sequence>MRPPLQPWLPSLTSQSTSCFSERGTNLPVLIWVMPSTAATAEKAQQDPGRHRCLALNSSLVMSANLLSVRLYESPMELTTSTRATLEL</sequence>